<keyword evidence="1" id="KW-1133">Transmembrane helix</keyword>
<evidence type="ECO:0000313" key="2">
    <source>
        <dbReference type="EMBL" id="TWH71044.1"/>
    </source>
</evidence>
<keyword evidence="1" id="KW-0472">Membrane</keyword>
<dbReference type="Proteomes" id="UP000319825">
    <property type="component" value="Unassembled WGS sequence"/>
</dbReference>
<protein>
    <submittedName>
        <fullName evidence="2">Uncharacterized protein</fullName>
    </submittedName>
</protein>
<accession>A0A562IKA7</accession>
<organism evidence="2 3">
    <name type="scientific">Micromonospora olivasterospora</name>
    <dbReference type="NCBI Taxonomy" id="1880"/>
    <lineage>
        <taxon>Bacteria</taxon>
        <taxon>Bacillati</taxon>
        <taxon>Actinomycetota</taxon>
        <taxon>Actinomycetes</taxon>
        <taxon>Micromonosporales</taxon>
        <taxon>Micromonosporaceae</taxon>
        <taxon>Micromonospora</taxon>
    </lineage>
</organism>
<name>A0A562IKA7_MICOL</name>
<evidence type="ECO:0000256" key="1">
    <source>
        <dbReference type="SAM" id="Phobius"/>
    </source>
</evidence>
<sequence>MRGIMILAGRRTGLRRAGVPSVLAEAAFGVLLAAGLALEVAVVLNRRPAWPVGAALVLITAAVCGAALLRRRFPARAAAAAIVLCAAAELIDWQPDQQGQPAPVAFLALLVVVASAVRLVPGAAGAVAVAASCGSPSSRPRRVGLKRRPGEGRWHGSSRVIVCARAAPPGPEPRSPRRWCAA</sequence>
<comment type="caution">
    <text evidence="2">The sequence shown here is derived from an EMBL/GenBank/DDBJ whole genome shotgun (WGS) entry which is preliminary data.</text>
</comment>
<gene>
    <name evidence="2" type="ORF">JD77_06069</name>
</gene>
<keyword evidence="3" id="KW-1185">Reference proteome</keyword>
<evidence type="ECO:0000313" key="3">
    <source>
        <dbReference type="Proteomes" id="UP000319825"/>
    </source>
</evidence>
<dbReference type="EMBL" id="VLKE01000001">
    <property type="protein sequence ID" value="TWH71044.1"/>
    <property type="molecule type" value="Genomic_DNA"/>
</dbReference>
<keyword evidence="1" id="KW-0812">Transmembrane</keyword>
<dbReference type="RefSeq" id="WP_145777176.1">
    <property type="nucleotide sequence ID" value="NZ_BAAATQ010000342.1"/>
</dbReference>
<dbReference type="AlphaFoldDB" id="A0A562IKA7"/>
<reference evidence="2 3" key="1">
    <citation type="submission" date="2019-07" db="EMBL/GenBank/DDBJ databases">
        <title>R&amp;d 2014.</title>
        <authorList>
            <person name="Klenk H.-P."/>
        </authorList>
    </citation>
    <scope>NUCLEOTIDE SEQUENCE [LARGE SCALE GENOMIC DNA]</scope>
    <source>
        <strain evidence="2 3">DSM 43868</strain>
    </source>
</reference>
<proteinExistence type="predicted"/>
<feature type="transmembrane region" description="Helical" evidence="1">
    <location>
        <begin position="21"/>
        <end position="44"/>
    </location>
</feature>
<feature type="transmembrane region" description="Helical" evidence="1">
    <location>
        <begin position="50"/>
        <end position="69"/>
    </location>
</feature>